<feature type="region of interest" description="Disordered" evidence="3">
    <location>
        <begin position="44"/>
        <end position="77"/>
    </location>
</feature>
<evidence type="ECO:0000256" key="1">
    <source>
        <dbReference type="ARBA" id="ARBA00005627"/>
    </source>
</evidence>
<feature type="coiled-coil region" evidence="2">
    <location>
        <begin position="387"/>
        <end position="424"/>
    </location>
</feature>
<accession>A0A5K3FNR5</accession>
<dbReference type="InterPro" id="IPR047002">
    <property type="entry name" value="Tcp10_C_sf"/>
</dbReference>
<feature type="compositionally biased region" description="Polar residues" evidence="3">
    <location>
        <begin position="108"/>
        <end position="129"/>
    </location>
</feature>
<feature type="compositionally biased region" description="Basic residues" evidence="3">
    <location>
        <begin position="66"/>
        <end position="77"/>
    </location>
</feature>
<dbReference type="WBParaSite" id="MCU_008788-RA">
    <property type="protein sequence ID" value="MCU_008788-RA"/>
    <property type="gene ID" value="MCU_008788"/>
</dbReference>
<keyword evidence="2" id="KW-0175">Coiled coil</keyword>
<protein>
    <submittedName>
        <fullName evidence="5">Tcp10_C domain-containing protein</fullName>
    </submittedName>
</protein>
<dbReference type="Pfam" id="PF07202">
    <property type="entry name" value="Tcp10_C"/>
    <property type="match status" value="1"/>
</dbReference>
<reference evidence="5" key="1">
    <citation type="submission" date="2019-11" db="UniProtKB">
        <authorList>
            <consortium name="WormBaseParasite"/>
        </authorList>
    </citation>
    <scope>IDENTIFICATION</scope>
</reference>
<dbReference type="PANTHER" id="PTHR10331:SF6">
    <property type="entry name" value="SPINDLE ASSEMBLY ABNORMAL 4"/>
    <property type="match status" value="1"/>
</dbReference>
<organism evidence="5">
    <name type="scientific">Mesocestoides corti</name>
    <name type="common">Flatworm</name>
    <dbReference type="NCBI Taxonomy" id="53468"/>
    <lineage>
        <taxon>Eukaryota</taxon>
        <taxon>Metazoa</taxon>
        <taxon>Spiralia</taxon>
        <taxon>Lophotrochozoa</taxon>
        <taxon>Platyhelminthes</taxon>
        <taxon>Cestoda</taxon>
        <taxon>Eucestoda</taxon>
        <taxon>Cyclophyllidea</taxon>
        <taxon>Mesocestoididae</taxon>
        <taxon>Mesocestoides</taxon>
    </lineage>
</organism>
<dbReference type="PANTHER" id="PTHR10331">
    <property type="entry name" value="T COMPLEX PROTEIN 10"/>
    <property type="match status" value="1"/>
</dbReference>
<dbReference type="AlphaFoldDB" id="A0A5K3FNR5"/>
<feature type="region of interest" description="Disordered" evidence="3">
    <location>
        <begin position="93"/>
        <end position="129"/>
    </location>
</feature>
<sequence>MIAVCSESSSSNQESRSGVFLNYAPEDTLRSFLTEEHFAVVSSKVESEETGPGHNNLLRVSEKPPKKQRRPFLRKNQGRAAWSCRLQLPREKFHGPSTLLPSQTPSSDATNNVAGSTSEVEGAQRKTSSFGSTFFPKKTLKLCPQQPQCNHLLNGQDHSVSKDECLGGNDPFQLKSANLLNELPFTNRETDHGTGTSTVDHSVDGELEEFELLERFTENQSCNGMHRCDSESHQLSEQHGSSHKPALESVVAYSPTCTTGVCGSIELKDNRQVNKNKENHGLLCFDNVQGNHFARSPACRTFESDEVGPMKTPKPVSADFDDQVPWKDEHEIVDLPDTNELCLNRQRSYPSLPVNTFDAVKVDTEKKLDSSPDGPPSSSSAVVKVWISRLEAEVNRFNLENAALAKLKAKNEEDLAALEKARKDFEVYKETTIKEFETYRLEEINKLKKERKVLSEYHRSLQSMPRKRDREEIERLRQQIFDEKTEASQREIRLQQQNSRQRARIDELTAERTELLERIKRLEQARFSRQNSSPLEGANRGLKVHGQFGSVSECVNLRPKTVNTVNHEISQMQRRIHSASSEPISSGLAATSEVSTSVTSSDCLREVPAAKSLPPSTYIQPTENSLQQKQSLLTDHLPLTSRGFQLSPVPPDCNGRPAMHESCHPDNATYPCSPEDTDKASLPDGAEEAGCRNGQKSMAYFESAPSMLERSTRSTKLTTELATLPHQQEICSHPFITSNDNQPLVVEESCRPDGMSVRIFSNGDKVISLPNGQQEVHCEAFKSLP</sequence>
<dbReference type="InterPro" id="IPR009852">
    <property type="entry name" value="CENPJ_C_dom"/>
</dbReference>
<dbReference type="InterPro" id="IPR026581">
    <property type="entry name" value="TCP10L/CENPJ"/>
</dbReference>
<dbReference type="Gene3D" id="2.60.450.20">
    <property type="match status" value="1"/>
</dbReference>
<evidence type="ECO:0000256" key="3">
    <source>
        <dbReference type="SAM" id="MobiDB-lite"/>
    </source>
</evidence>
<feature type="compositionally biased region" description="Low complexity" evidence="3">
    <location>
        <begin position="96"/>
        <end position="107"/>
    </location>
</feature>
<name>A0A5K3FNR5_MESCO</name>
<evidence type="ECO:0000313" key="5">
    <source>
        <dbReference type="WBParaSite" id="MCU_008788-RA"/>
    </source>
</evidence>
<proteinExistence type="inferred from homology"/>
<feature type="domain" description="Centromere protein J C-terminal" evidence="4">
    <location>
        <begin position="745"/>
        <end position="777"/>
    </location>
</feature>
<evidence type="ECO:0000256" key="2">
    <source>
        <dbReference type="SAM" id="Coils"/>
    </source>
</evidence>
<feature type="coiled-coil region" evidence="2">
    <location>
        <begin position="466"/>
        <end position="525"/>
    </location>
</feature>
<evidence type="ECO:0000259" key="4">
    <source>
        <dbReference type="Pfam" id="PF07202"/>
    </source>
</evidence>
<comment type="similarity">
    <text evidence="1">Belongs to the TCP10 family.</text>
</comment>